<dbReference type="Proteomes" id="UP001232343">
    <property type="component" value="Unassembled WGS sequence"/>
</dbReference>
<comment type="similarity">
    <text evidence="2 4">Belongs to the flagella basal body rod proteins family.</text>
</comment>
<dbReference type="NCBIfam" id="TIGR03506">
    <property type="entry name" value="FlgEFG_subfam"/>
    <property type="match status" value="1"/>
</dbReference>
<keyword evidence="9" id="KW-0969">Cilium</keyword>
<protein>
    <recommendedName>
        <fullName evidence="4">Flagellar hook protein FlgE</fullName>
    </recommendedName>
</protein>
<dbReference type="RefSeq" id="WP_244679872.1">
    <property type="nucleotide sequence ID" value="NZ_JALIRM010000001.1"/>
</dbReference>
<feature type="domain" description="Flagellar hook protein FlgE/F/G-like D1" evidence="8">
    <location>
        <begin position="95"/>
        <end position="178"/>
    </location>
</feature>
<feature type="coiled-coil region" evidence="5">
    <location>
        <begin position="215"/>
        <end position="296"/>
    </location>
</feature>
<gene>
    <name evidence="9" type="ORF">J2S14_000432</name>
</gene>
<name>A0ABU0CZP9_9BACI</name>
<evidence type="ECO:0000256" key="2">
    <source>
        <dbReference type="ARBA" id="ARBA00009677"/>
    </source>
</evidence>
<evidence type="ECO:0000256" key="3">
    <source>
        <dbReference type="ARBA" id="ARBA00023143"/>
    </source>
</evidence>
<evidence type="ECO:0000256" key="1">
    <source>
        <dbReference type="ARBA" id="ARBA00004117"/>
    </source>
</evidence>
<evidence type="ECO:0000259" key="6">
    <source>
        <dbReference type="Pfam" id="PF00460"/>
    </source>
</evidence>
<dbReference type="InterPro" id="IPR001444">
    <property type="entry name" value="Flag_bb_rod_N"/>
</dbReference>
<dbReference type="PANTHER" id="PTHR30435">
    <property type="entry name" value="FLAGELLAR PROTEIN"/>
    <property type="match status" value="1"/>
</dbReference>
<dbReference type="InterPro" id="IPR037925">
    <property type="entry name" value="FlgE/F/G-like"/>
</dbReference>
<proteinExistence type="inferred from homology"/>
<dbReference type="InterPro" id="IPR019776">
    <property type="entry name" value="Flagellar_basal_body_rod_CS"/>
</dbReference>
<evidence type="ECO:0000256" key="5">
    <source>
        <dbReference type="SAM" id="Coils"/>
    </source>
</evidence>
<dbReference type="Pfam" id="PF22692">
    <property type="entry name" value="LlgE_F_G_D1"/>
    <property type="match status" value="1"/>
</dbReference>
<dbReference type="InterPro" id="IPR053967">
    <property type="entry name" value="LlgE_F_G-like_D1"/>
</dbReference>
<keyword evidence="10" id="KW-1185">Reference proteome</keyword>
<dbReference type="PANTHER" id="PTHR30435:SF1">
    <property type="entry name" value="FLAGELLAR HOOK PROTEIN FLGE"/>
    <property type="match status" value="1"/>
</dbReference>
<feature type="domain" description="Flagellar basal-body/hook protein C-terminal" evidence="7">
    <location>
        <begin position="410"/>
        <end position="454"/>
    </location>
</feature>
<evidence type="ECO:0000259" key="8">
    <source>
        <dbReference type="Pfam" id="PF22692"/>
    </source>
</evidence>
<sequence>MIRSMYSGISGMKNFQTKLDVIGNNIANVNTYGFKKGRVTFKDMVSQTISGASAPTQGRGGTNPKQVGLGSQLASIDMIDTQGSLQTTGRVLDLAIQGDGYLTIAEGTPSGDTFFATSTYYTRAGNLYLNNDGYVVTGTGHYVLATNPSDNSLQPIRINGGKIQEIESFSISENGKISFIKTSNQTSIDKARELIGNIAGTAKNLVENPTSKKYLDSLVKITDELDEVLKEAEKEAQLLKVEADNLLAKANAGTDARAKTAATDAQNRAVDALTKVQDIKAKYDDLKNKVTDVDNKFTTYQTTPNDTNKKAVEDAATLALTSANDASATISVASDGVSNAMDAIDYIHATELGLSKDGDLYTTNFSITLARFSNSGGLQKVGENMFTQTAASGIATYTVPGSDGSGTLVSGSLEMSNVDLSEEFTEMIVAQRGFQANTRIITTSDEILQELVNLKR</sequence>
<evidence type="ECO:0000259" key="7">
    <source>
        <dbReference type="Pfam" id="PF06429"/>
    </source>
</evidence>
<dbReference type="SUPFAM" id="SSF117143">
    <property type="entry name" value="Flagellar hook protein flgE"/>
    <property type="match status" value="1"/>
</dbReference>
<comment type="subcellular location">
    <subcellularLocation>
        <location evidence="1 4">Bacterial flagellum basal body</location>
    </subcellularLocation>
</comment>
<dbReference type="Pfam" id="PF06429">
    <property type="entry name" value="Flg_bbr_C"/>
    <property type="match status" value="1"/>
</dbReference>
<comment type="caution">
    <text evidence="9">The sequence shown here is derived from an EMBL/GenBank/DDBJ whole genome shotgun (WGS) entry which is preliminary data.</text>
</comment>
<evidence type="ECO:0000313" key="10">
    <source>
        <dbReference type="Proteomes" id="UP001232343"/>
    </source>
</evidence>
<dbReference type="PROSITE" id="PS00588">
    <property type="entry name" value="FLAGELLA_BB_ROD"/>
    <property type="match status" value="1"/>
</dbReference>
<reference evidence="9 10" key="1">
    <citation type="submission" date="2023-07" db="EMBL/GenBank/DDBJ databases">
        <title>Genomic Encyclopedia of Type Strains, Phase IV (KMG-IV): sequencing the most valuable type-strain genomes for metagenomic binning, comparative biology and taxonomic classification.</title>
        <authorList>
            <person name="Goeker M."/>
        </authorList>
    </citation>
    <scope>NUCLEOTIDE SEQUENCE [LARGE SCALE GENOMIC DNA]</scope>
    <source>
        <strain evidence="9 10">DSM 27848</strain>
    </source>
</reference>
<keyword evidence="5" id="KW-0175">Coiled coil</keyword>
<organism evidence="9 10">
    <name type="scientific">Lederbergia wuyishanensis</name>
    <dbReference type="NCBI Taxonomy" id="1347903"/>
    <lineage>
        <taxon>Bacteria</taxon>
        <taxon>Bacillati</taxon>
        <taxon>Bacillota</taxon>
        <taxon>Bacilli</taxon>
        <taxon>Bacillales</taxon>
        <taxon>Bacillaceae</taxon>
        <taxon>Lederbergia</taxon>
    </lineage>
</organism>
<comment type="function">
    <text evidence="4">A flexible structure which links the flagellar filament to the drive apparatus in the basal body.</text>
</comment>
<dbReference type="InterPro" id="IPR010930">
    <property type="entry name" value="Flg_bb/hook_C_dom"/>
</dbReference>
<dbReference type="InterPro" id="IPR020013">
    <property type="entry name" value="Flagellar_FlgE/F/G"/>
</dbReference>
<dbReference type="Pfam" id="PF00460">
    <property type="entry name" value="Flg_bb_rod"/>
    <property type="match status" value="1"/>
</dbReference>
<evidence type="ECO:0000313" key="9">
    <source>
        <dbReference type="EMBL" id="MDQ0341639.1"/>
    </source>
</evidence>
<accession>A0ABU0CZP9</accession>
<keyword evidence="9" id="KW-0966">Cell projection</keyword>
<feature type="domain" description="Flagellar basal body rod protein N-terminal" evidence="6">
    <location>
        <begin position="5"/>
        <end position="35"/>
    </location>
</feature>
<keyword evidence="9" id="KW-0282">Flagellum</keyword>
<dbReference type="EMBL" id="JAUSUO010000001">
    <property type="protein sequence ID" value="MDQ0341639.1"/>
    <property type="molecule type" value="Genomic_DNA"/>
</dbReference>
<keyword evidence="3 4" id="KW-0975">Bacterial flagellum</keyword>
<evidence type="ECO:0000256" key="4">
    <source>
        <dbReference type="RuleBase" id="RU362116"/>
    </source>
</evidence>